<accession>A0A4Q8LP03</accession>
<evidence type="ECO:0000313" key="14">
    <source>
        <dbReference type="EMBL" id="TAA32897.1"/>
    </source>
</evidence>
<dbReference type="SUPFAM" id="SSF55545">
    <property type="entry name" value="beta-N-acetylhexosaminidase-like domain"/>
    <property type="match status" value="1"/>
</dbReference>
<dbReference type="Gene3D" id="3.30.379.10">
    <property type="entry name" value="Chitobiase/beta-hexosaminidase domain 2-like"/>
    <property type="match status" value="1"/>
</dbReference>
<evidence type="ECO:0000256" key="1">
    <source>
        <dbReference type="ARBA" id="ARBA00001231"/>
    </source>
</evidence>
<feature type="domain" description="GH29D-like beta-sandwich" evidence="13">
    <location>
        <begin position="568"/>
        <end position="611"/>
    </location>
</feature>
<evidence type="ECO:0000256" key="5">
    <source>
        <dbReference type="ARBA" id="ARBA00023295"/>
    </source>
</evidence>
<feature type="chain" id="PRO_5020272269" description="beta-N-acetylhexosaminidase" evidence="10">
    <location>
        <begin position="20"/>
        <end position="776"/>
    </location>
</feature>
<keyword evidence="4" id="KW-0378">Hydrolase</keyword>
<evidence type="ECO:0000256" key="7">
    <source>
        <dbReference type="ARBA" id="ARBA00033000"/>
    </source>
</evidence>
<feature type="signal peptide" evidence="10">
    <location>
        <begin position="1"/>
        <end position="19"/>
    </location>
</feature>
<feature type="domain" description="Beta-hexosaminidase bacterial type N-terminal" evidence="12">
    <location>
        <begin position="34"/>
        <end position="163"/>
    </location>
</feature>
<keyword evidence="5" id="KW-0326">Glycosidase</keyword>
<dbReference type="InterPro" id="IPR059177">
    <property type="entry name" value="GH29D-like_dom"/>
</dbReference>
<dbReference type="PRINTS" id="PR00738">
    <property type="entry name" value="GLHYDRLASE20"/>
</dbReference>
<sequence>MNGLRAALLRLCIAFGGCAAGHAAAAHVATPWPLLPAPAQVVPAGAGTFEVADGAALAVEGADASDARFLADHLLQLLDATGGPRLRVAGAHGAAPAIRIVIDPRAALDEAGYRLRVEARGILVQARTPRGAFYGETTLWQLLTPPGHARGAAVAVAQGAIDDAPRFAWRALLLDSARHYQRVAEIERLIDAMALAKLDVLLWHLTDDQGWRLQVPGYPELTRIGACRPAAADGSEPADRAGAYCGSYSDAQVRQIVRYAARRYIEVVPEIDMPGHAQAAIAAYPWLGVSGRRPAVWTDWGVSAWLLAPNARTLRFVDAVLAHATQLFPSRYVSFGGDEADHAQWDASPAVQAQRRALGLASSDQLQGWFMARIADQLRRRGRVPVGWDDAVESGVALPDSQVVMSWHGQDHERVALAALRQGHQVVIAPQESLYFDHVQSALADEWPGPPPVVSLRQAYDTAVIPEGASQAEAQRVLGVQGALWTEQMPSFAHVQHALFPRLAALAELAWSPASSHDWNGFLARLPATLARERALGIADADSAFAPVIALEAQADGRVRAVVSNQVQAGAIHYTIDGSTPDAQAPLYTAPLLLAQGTTLRVATFDAYGQSLTGVRRQQVDRQALRTRAGSALATCSGEPPSRLSGTVRAGASPSGTVYSVDIGNACWRWPQAPLDGARRVALAAGRVTWRFGDEAKGAVVRRRHSPDGEFELHTGGCDGPLLARLPLDHKAQSSGLALLEADLILPDAGRQDLCIFATGDPRLGQWALAKILFSG</sequence>
<dbReference type="GO" id="GO:0005975">
    <property type="term" value="P:carbohydrate metabolic process"/>
    <property type="evidence" value="ECO:0007669"/>
    <property type="project" value="InterPro"/>
</dbReference>
<evidence type="ECO:0000256" key="6">
    <source>
        <dbReference type="ARBA" id="ARBA00030512"/>
    </source>
</evidence>
<dbReference type="InterPro" id="IPR025705">
    <property type="entry name" value="Beta_hexosaminidase_sua/sub"/>
</dbReference>
<dbReference type="GO" id="GO:0016020">
    <property type="term" value="C:membrane"/>
    <property type="evidence" value="ECO:0007669"/>
    <property type="project" value="TreeGrafter"/>
</dbReference>
<dbReference type="InterPro" id="IPR015883">
    <property type="entry name" value="Glyco_hydro_20_cat"/>
</dbReference>
<evidence type="ECO:0000256" key="3">
    <source>
        <dbReference type="ARBA" id="ARBA00012663"/>
    </source>
</evidence>
<dbReference type="PANTHER" id="PTHR22600">
    <property type="entry name" value="BETA-HEXOSAMINIDASE"/>
    <property type="match status" value="1"/>
</dbReference>
<dbReference type="GO" id="GO:0030203">
    <property type="term" value="P:glycosaminoglycan metabolic process"/>
    <property type="evidence" value="ECO:0007669"/>
    <property type="project" value="TreeGrafter"/>
</dbReference>
<proteinExistence type="inferred from homology"/>
<evidence type="ECO:0000256" key="2">
    <source>
        <dbReference type="ARBA" id="ARBA00006285"/>
    </source>
</evidence>
<gene>
    <name evidence="14" type="ORF">EA661_01030</name>
</gene>
<dbReference type="Gene3D" id="3.20.20.80">
    <property type="entry name" value="Glycosidases"/>
    <property type="match status" value="1"/>
</dbReference>
<dbReference type="EC" id="3.2.1.52" evidence="3"/>
<comment type="catalytic activity">
    <reaction evidence="1">
        <text>Hydrolysis of terminal non-reducing N-acetyl-D-hexosamine residues in N-acetyl-beta-D-hexosaminides.</text>
        <dbReference type="EC" id="3.2.1.52"/>
    </reaction>
</comment>
<feature type="domain" description="Glycoside hydrolase family 20 catalytic" evidence="11">
    <location>
        <begin position="167"/>
        <end position="513"/>
    </location>
</feature>
<dbReference type="SUPFAM" id="SSF51445">
    <property type="entry name" value="(Trans)glycosidases"/>
    <property type="match status" value="1"/>
</dbReference>
<dbReference type="InterPro" id="IPR015882">
    <property type="entry name" value="HEX_bac_N"/>
</dbReference>
<evidence type="ECO:0000259" key="11">
    <source>
        <dbReference type="Pfam" id="PF00728"/>
    </source>
</evidence>
<dbReference type="Pfam" id="PF13290">
    <property type="entry name" value="CHB_HEX_C_1"/>
    <property type="match status" value="1"/>
</dbReference>
<evidence type="ECO:0000313" key="15">
    <source>
        <dbReference type="Proteomes" id="UP000291286"/>
    </source>
</evidence>
<evidence type="ECO:0000259" key="13">
    <source>
        <dbReference type="Pfam" id="PF13290"/>
    </source>
</evidence>
<reference evidence="14 15" key="1">
    <citation type="submission" date="2019-02" db="EMBL/GenBank/DDBJ databases">
        <title>WGS of Pseudoxanthomonas species novum from clinical isolates.</title>
        <authorList>
            <person name="Bernier A.-M."/>
            <person name="Bernard K."/>
            <person name="Vachon A."/>
        </authorList>
    </citation>
    <scope>NUCLEOTIDE SEQUENCE [LARGE SCALE GENOMIC DNA]</scope>
    <source>
        <strain evidence="14 15">NML171202</strain>
    </source>
</reference>
<organism evidence="14 15">
    <name type="scientific">Pseudoxanthomonas winnipegensis</name>
    <dbReference type="NCBI Taxonomy" id="2480810"/>
    <lineage>
        <taxon>Bacteria</taxon>
        <taxon>Pseudomonadati</taxon>
        <taxon>Pseudomonadota</taxon>
        <taxon>Gammaproteobacteria</taxon>
        <taxon>Lysobacterales</taxon>
        <taxon>Lysobacteraceae</taxon>
        <taxon>Pseudoxanthomonas</taxon>
    </lineage>
</organism>
<dbReference type="PANTHER" id="PTHR22600:SF57">
    <property type="entry name" value="BETA-N-ACETYLHEXOSAMINIDASE"/>
    <property type="match status" value="1"/>
</dbReference>
<feature type="active site" description="Proton donor" evidence="8">
    <location>
        <position position="339"/>
    </location>
</feature>
<evidence type="ECO:0000256" key="10">
    <source>
        <dbReference type="SAM" id="SignalP"/>
    </source>
</evidence>
<dbReference type="Pfam" id="PF00728">
    <property type="entry name" value="Glyco_hydro_20"/>
    <property type="match status" value="1"/>
</dbReference>
<evidence type="ECO:0000256" key="4">
    <source>
        <dbReference type="ARBA" id="ARBA00022801"/>
    </source>
</evidence>
<evidence type="ECO:0000259" key="12">
    <source>
        <dbReference type="Pfam" id="PF02838"/>
    </source>
</evidence>
<protein>
    <recommendedName>
        <fullName evidence="3">beta-N-acetylhexosaminidase</fullName>
        <ecNumber evidence="3">3.2.1.52</ecNumber>
    </recommendedName>
    <alternativeName>
        <fullName evidence="6">Beta-N-acetylhexosaminidase</fullName>
    </alternativeName>
    <alternativeName>
        <fullName evidence="7">N-acetyl-beta-glucosaminidase</fullName>
    </alternativeName>
</protein>
<dbReference type="GO" id="GO:0004563">
    <property type="term" value="F:beta-N-acetylhexosaminidase activity"/>
    <property type="evidence" value="ECO:0007669"/>
    <property type="project" value="UniProtKB-EC"/>
</dbReference>
<keyword evidence="10" id="KW-0732">Signal</keyword>
<feature type="region of interest" description="Disordered" evidence="9">
    <location>
        <begin position="631"/>
        <end position="650"/>
    </location>
</feature>
<evidence type="ECO:0000256" key="8">
    <source>
        <dbReference type="PIRSR" id="PIRSR625705-1"/>
    </source>
</evidence>
<comment type="similarity">
    <text evidence="2">Belongs to the glycosyl hydrolase 20 family.</text>
</comment>
<comment type="caution">
    <text evidence="14">The sequence shown here is derived from an EMBL/GenBank/DDBJ whole genome shotgun (WGS) entry which is preliminary data.</text>
</comment>
<dbReference type="InterPro" id="IPR029018">
    <property type="entry name" value="Hex-like_dom2"/>
</dbReference>
<dbReference type="AlphaFoldDB" id="A0A4Q8LP03"/>
<dbReference type="EMBL" id="SHMB01000001">
    <property type="protein sequence ID" value="TAA32897.1"/>
    <property type="molecule type" value="Genomic_DNA"/>
</dbReference>
<dbReference type="InterPro" id="IPR017853">
    <property type="entry name" value="GH"/>
</dbReference>
<dbReference type="Pfam" id="PF02838">
    <property type="entry name" value="Glyco_hydro_20b"/>
    <property type="match status" value="1"/>
</dbReference>
<dbReference type="RefSeq" id="WP_130514870.1">
    <property type="nucleotide sequence ID" value="NZ_SHMA01000001.1"/>
</dbReference>
<name>A0A4Q8LP03_9GAMM</name>
<evidence type="ECO:0000256" key="9">
    <source>
        <dbReference type="SAM" id="MobiDB-lite"/>
    </source>
</evidence>
<dbReference type="CDD" id="cd06563">
    <property type="entry name" value="GH20_chitobiase-like"/>
    <property type="match status" value="1"/>
</dbReference>
<dbReference type="Proteomes" id="UP000291286">
    <property type="component" value="Unassembled WGS sequence"/>
</dbReference>